<proteinExistence type="predicted"/>
<dbReference type="SUPFAM" id="SSF46894">
    <property type="entry name" value="C-terminal effector domain of the bipartite response regulators"/>
    <property type="match status" value="1"/>
</dbReference>
<dbReference type="KEGG" id="mai:MICA_289"/>
<keyword evidence="1" id="KW-0805">Transcription regulation</keyword>
<dbReference type="HOGENOM" id="CLU_072786_3_1_5"/>
<dbReference type="STRING" id="856793.MICA_289"/>
<evidence type="ECO:0000256" key="2">
    <source>
        <dbReference type="ARBA" id="ARBA00023125"/>
    </source>
</evidence>
<gene>
    <name evidence="6" type="ordered locus">MICA_289</name>
</gene>
<dbReference type="Pfam" id="PF03472">
    <property type="entry name" value="Autoind_bind"/>
    <property type="match status" value="1"/>
</dbReference>
<dbReference type="Gene3D" id="1.10.10.10">
    <property type="entry name" value="Winged helix-like DNA-binding domain superfamily/Winged helix DNA-binding domain"/>
    <property type="match status" value="1"/>
</dbReference>
<dbReference type="Gene3D" id="3.30.450.80">
    <property type="entry name" value="Transcription factor LuxR-like, autoinducer-binding domain"/>
    <property type="match status" value="1"/>
</dbReference>
<dbReference type="PRINTS" id="PR00038">
    <property type="entry name" value="HTHLUXR"/>
</dbReference>
<dbReference type="InterPro" id="IPR036693">
    <property type="entry name" value="TF_LuxR_autoind-bd_dom_sf"/>
</dbReference>
<dbReference type="EMBL" id="CP002382">
    <property type="protein sequence ID" value="AEP08634.1"/>
    <property type="molecule type" value="Genomic_DNA"/>
</dbReference>
<sequence length="275" mass="31412">MAIGACRTLFYFEKPRYHGGVFIFLGIVGMVFSLNGYFFEDYLSEANRATSANDLFYVLLQAINRHGFDSALFSLITDHDDIGQKADFGIICSYSESWMSHYFERWCRNIDPAALDIARHDEVFFWGDMPELMRLRKDQHALMFLESDACLRCGLAVPLRGMDGQFAALGFAATEKKDSNEYDLDMVTAYANHFYVAYKRLYRKEDRQDAVFLTPKEREVLTWVASGKTDSEIASILNLSRNTIDAHVRKVFKKLNANSRVLASVKAISMGLIHI</sequence>
<feature type="transmembrane region" description="Helical" evidence="4">
    <location>
        <begin position="21"/>
        <end position="39"/>
    </location>
</feature>
<reference evidence="6 7" key="1">
    <citation type="journal article" date="2011" name="BMC Genomics">
        <title>Genomic insights into an obligate epibiotic bacterial predator: Micavibrio aeruginosavorus ARL-13.</title>
        <authorList>
            <person name="Wang Z."/>
            <person name="Kadouri D."/>
            <person name="Wu M."/>
        </authorList>
    </citation>
    <scope>NUCLEOTIDE SEQUENCE [LARGE SCALE GENOMIC DNA]</scope>
    <source>
        <strain evidence="6 7">ARL-13</strain>
    </source>
</reference>
<dbReference type="PANTHER" id="PTHR44688">
    <property type="entry name" value="DNA-BINDING TRANSCRIPTIONAL ACTIVATOR DEVR_DOSR"/>
    <property type="match status" value="1"/>
</dbReference>
<dbReference type="PANTHER" id="PTHR44688:SF16">
    <property type="entry name" value="DNA-BINDING TRANSCRIPTIONAL ACTIVATOR DEVR_DOSR"/>
    <property type="match status" value="1"/>
</dbReference>
<dbReference type="InterPro" id="IPR005143">
    <property type="entry name" value="TF_LuxR_autoind-bd_dom"/>
</dbReference>
<dbReference type="PROSITE" id="PS50043">
    <property type="entry name" value="HTH_LUXR_2"/>
    <property type="match status" value="1"/>
</dbReference>
<evidence type="ECO:0000259" key="5">
    <source>
        <dbReference type="PROSITE" id="PS50043"/>
    </source>
</evidence>
<keyword evidence="3" id="KW-0804">Transcription</keyword>
<dbReference type="InterPro" id="IPR000792">
    <property type="entry name" value="Tscrpt_reg_LuxR_C"/>
</dbReference>
<feature type="domain" description="HTH luxR-type" evidence="5">
    <location>
        <begin position="206"/>
        <end position="271"/>
    </location>
</feature>
<dbReference type="CDD" id="cd06170">
    <property type="entry name" value="LuxR_C_like"/>
    <property type="match status" value="1"/>
</dbReference>
<dbReference type="InterPro" id="IPR036388">
    <property type="entry name" value="WH-like_DNA-bd_sf"/>
</dbReference>
<dbReference type="SUPFAM" id="SSF75516">
    <property type="entry name" value="Pheromone-binding domain of LuxR-like quorum-sensing transcription factors"/>
    <property type="match status" value="1"/>
</dbReference>
<dbReference type="GO" id="GO:0006355">
    <property type="term" value="P:regulation of DNA-templated transcription"/>
    <property type="evidence" value="ECO:0007669"/>
    <property type="project" value="InterPro"/>
</dbReference>
<keyword evidence="4" id="KW-0812">Transmembrane</keyword>
<evidence type="ECO:0000256" key="3">
    <source>
        <dbReference type="ARBA" id="ARBA00023163"/>
    </source>
</evidence>
<keyword evidence="4" id="KW-1133">Transmembrane helix</keyword>
<dbReference type="AlphaFoldDB" id="G2KQ92"/>
<keyword evidence="7" id="KW-1185">Reference proteome</keyword>
<keyword evidence="2" id="KW-0238">DNA-binding</keyword>
<evidence type="ECO:0000256" key="4">
    <source>
        <dbReference type="SAM" id="Phobius"/>
    </source>
</evidence>
<evidence type="ECO:0000313" key="7">
    <source>
        <dbReference type="Proteomes" id="UP000009286"/>
    </source>
</evidence>
<keyword evidence="4" id="KW-0472">Membrane</keyword>
<dbReference type="SMART" id="SM00421">
    <property type="entry name" value="HTH_LUXR"/>
    <property type="match status" value="1"/>
</dbReference>
<dbReference type="Proteomes" id="UP000009286">
    <property type="component" value="Chromosome"/>
</dbReference>
<evidence type="ECO:0000313" key="6">
    <source>
        <dbReference type="EMBL" id="AEP08634.1"/>
    </source>
</evidence>
<evidence type="ECO:0000256" key="1">
    <source>
        <dbReference type="ARBA" id="ARBA00023015"/>
    </source>
</evidence>
<dbReference type="Pfam" id="PF00196">
    <property type="entry name" value="GerE"/>
    <property type="match status" value="1"/>
</dbReference>
<dbReference type="InterPro" id="IPR016032">
    <property type="entry name" value="Sig_transdc_resp-reg_C-effctor"/>
</dbReference>
<dbReference type="GO" id="GO:0003677">
    <property type="term" value="F:DNA binding"/>
    <property type="evidence" value="ECO:0007669"/>
    <property type="project" value="UniProtKB-KW"/>
</dbReference>
<name>G2KQ92_MICAA</name>
<accession>G2KQ92</accession>
<dbReference type="eggNOG" id="COG2771">
    <property type="taxonomic scope" value="Bacteria"/>
</dbReference>
<dbReference type="RefSeq" id="WP_014101857.1">
    <property type="nucleotide sequence ID" value="NC_016026.1"/>
</dbReference>
<organism evidence="6 7">
    <name type="scientific">Micavibrio aeruginosavorus (strain ARL-13)</name>
    <dbReference type="NCBI Taxonomy" id="856793"/>
    <lineage>
        <taxon>Bacteria</taxon>
        <taxon>Pseudomonadati</taxon>
        <taxon>Bdellovibrionota</taxon>
        <taxon>Bdellovibrionia</taxon>
        <taxon>Bdellovibrionales</taxon>
        <taxon>Pseudobdellovibrionaceae</taxon>
        <taxon>Micavibrio</taxon>
    </lineage>
</organism>
<protein>
    <submittedName>
        <fullName evidence="6">Bacterial regulatory s, luxR family protein</fullName>
    </submittedName>
</protein>